<evidence type="ECO:0008006" key="4">
    <source>
        <dbReference type="Google" id="ProtNLM"/>
    </source>
</evidence>
<keyword evidence="1" id="KW-0812">Transmembrane</keyword>
<keyword evidence="3" id="KW-1185">Reference proteome</keyword>
<feature type="transmembrane region" description="Helical" evidence="1">
    <location>
        <begin position="42"/>
        <end position="62"/>
    </location>
</feature>
<evidence type="ECO:0000313" key="3">
    <source>
        <dbReference type="Proteomes" id="UP000239415"/>
    </source>
</evidence>
<organism evidence="2 3">
    <name type="scientific">Actinoplanes italicus</name>
    <dbReference type="NCBI Taxonomy" id="113567"/>
    <lineage>
        <taxon>Bacteria</taxon>
        <taxon>Bacillati</taxon>
        <taxon>Actinomycetota</taxon>
        <taxon>Actinomycetes</taxon>
        <taxon>Micromonosporales</taxon>
        <taxon>Micromonosporaceae</taxon>
        <taxon>Actinoplanes</taxon>
    </lineage>
</organism>
<dbReference type="AlphaFoldDB" id="A0A2T0K019"/>
<comment type="caution">
    <text evidence="2">The sequence shown here is derived from an EMBL/GenBank/DDBJ whole genome shotgun (WGS) entry which is preliminary data.</text>
</comment>
<evidence type="ECO:0000313" key="2">
    <source>
        <dbReference type="EMBL" id="PRX16127.1"/>
    </source>
</evidence>
<name>A0A2T0K019_9ACTN</name>
<feature type="transmembrane region" description="Helical" evidence="1">
    <location>
        <begin position="182"/>
        <end position="199"/>
    </location>
</feature>
<feature type="transmembrane region" description="Helical" evidence="1">
    <location>
        <begin position="116"/>
        <end position="135"/>
    </location>
</feature>
<dbReference type="EMBL" id="PVMZ01000021">
    <property type="protein sequence ID" value="PRX16127.1"/>
    <property type="molecule type" value="Genomic_DNA"/>
</dbReference>
<protein>
    <recommendedName>
        <fullName evidence="4">ABC-2 type transport system permease protein</fullName>
    </recommendedName>
</protein>
<evidence type="ECO:0000256" key="1">
    <source>
        <dbReference type="SAM" id="Phobius"/>
    </source>
</evidence>
<keyword evidence="1" id="KW-1133">Transmembrane helix</keyword>
<keyword evidence="1" id="KW-0472">Membrane</keyword>
<proteinExistence type="predicted"/>
<accession>A0A2T0K019</accession>
<dbReference type="Proteomes" id="UP000239415">
    <property type="component" value="Unassembled WGS sequence"/>
</dbReference>
<dbReference type="RefSeq" id="WP_106327816.1">
    <property type="nucleotide sequence ID" value="NZ_BOMO01000085.1"/>
</dbReference>
<dbReference type="OrthoDB" id="3296457at2"/>
<feature type="transmembrane region" description="Helical" evidence="1">
    <location>
        <begin position="83"/>
        <end position="101"/>
    </location>
</feature>
<reference evidence="2 3" key="1">
    <citation type="submission" date="2018-03" db="EMBL/GenBank/DDBJ databases">
        <title>Genomic Encyclopedia of Archaeal and Bacterial Type Strains, Phase II (KMG-II): from individual species to whole genera.</title>
        <authorList>
            <person name="Goeker M."/>
        </authorList>
    </citation>
    <scope>NUCLEOTIDE SEQUENCE [LARGE SCALE GENOMIC DNA]</scope>
    <source>
        <strain evidence="2 3">DSM 43146</strain>
    </source>
</reference>
<gene>
    <name evidence="2" type="ORF">CLV67_121176</name>
</gene>
<sequence length="209" mass="22451">MTRLLASHMARAMPWWTFAVAVLLAVVLQLPAVQSEPRLLPVLIGLRLAAAVLGAAVGFALPDLMASTVVTPVARWRRQWLRIAVPLVPAVLVWAGLYLAVRQTVAPAVTWPDGFVILQAAVCGLLPVAAAAMAARYRDDSLGGLAGPMAQGVALIGTLFFVERSSPWQPPATTDWTTAQRCWPVALVLVVVVLLAANRETFRAARTFR</sequence>
<feature type="transmembrane region" description="Helical" evidence="1">
    <location>
        <begin position="142"/>
        <end position="162"/>
    </location>
</feature>